<evidence type="ECO:0000313" key="2">
    <source>
        <dbReference type="EMBL" id="SIR35717.1"/>
    </source>
</evidence>
<dbReference type="InterPro" id="IPR046243">
    <property type="entry name" value="DUF6276"/>
</dbReference>
<dbReference type="KEGG" id="hda:BB347_16385"/>
<keyword evidence="3" id="KW-1185">Reference proteome</keyword>
<dbReference type="Proteomes" id="UP000185687">
    <property type="component" value="Unassembled WGS sequence"/>
</dbReference>
<evidence type="ECO:0000313" key="3">
    <source>
        <dbReference type="Proteomes" id="UP000185687"/>
    </source>
</evidence>
<dbReference type="Pfam" id="PF19792">
    <property type="entry name" value="DUF6276"/>
    <property type="match status" value="1"/>
</dbReference>
<organism evidence="2 3">
    <name type="scientific">Natronorubrum daqingense</name>
    <dbReference type="NCBI Taxonomy" id="588898"/>
    <lineage>
        <taxon>Archaea</taxon>
        <taxon>Methanobacteriati</taxon>
        <taxon>Methanobacteriota</taxon>
        <taxon>Stenosarchaea group</taxon>
        <taxon>Halobacteria</taxon>
        <taxon>Halobacteriales</taxon>
        <taxon>Natrialbaceae</taxon>
        <taxon>Natronorubrum</taxon>
    </lineage>
</organism>
<sequence>MTCSTCSSPTVAVEVPESYREYAPERSATVAICTHCLTVESTRDGERNPNFTAISDALPSNADAAIPLVLAIDRCDSLVTNRSAIEELLEAVEREGTDPLLVWDRLSHDPELEPTVDLERRRHQLEQLLY</sequence>
<evidence type="ECO:0008006" key="5">
    <source>
        <dbReference type="Google" id="ProtNLM"/>
    </source>
</evidence>
<dbReference type="EMBL" id="CP019327">
    <property type="protein sequence ID" value="APX98065.1"/>
    <property type="molecule type" value="Genomic_DNA"/>
</dbReference>
<accession>A0A1N7A991</accession>
<dbReference type="EMBL" id="FTNP01000001">
    <property type="protein sequence ID" value="SIR35717.1"/>
    <property type="molecule type" value="Genomic_DNA"/>
</dbReference>
<evidence type="ECO:0000313" key="4">
    <source>
        <dbReference type="Proteomes" id="UP000187321"/>
    </source>
</evidence>
<dbReference type="GeneID" id="30957554"/>
<evidence type="ECO:0000313" key="1">
    <source>
        <dbReference type="EMBL" id="APX98065.1"/>
    </source>
</evidence>
<dbReference type="AlphaFoldDB" id="A0A1N7A991"/>
<proteinExistence type="predicted"/>
<dbReference type="RefSeq" id="WP_076579756.1">
    <property type="nucleotide sequence ID" value="NZ_CP019327.1"/>
</dbReference>
<name>A0A1N7A991_9EURY</name>
<gene>
    <name evidence="1" type="ORF">BB347_16385</name>
    <name evidence="2" type="ORF">SAMN05421809_1083</name>
</gene>
<dbReference type="Proteomes" id="UP000187321">
    <property type="component" value="Chromosome"/>
</dbReference>
<reference evidence="1 4" key="1">
    <citation type="submission" date="2017-01" db="EMBL/GenBank/DDBJ databases">
        <title>Complete genome sequence of Haloterrigena daqingensis type strain (JX313T).</title>
        <authorList>
            <person name="Shuang W."/>
        </authorList>
    </citation>
    <scope>NUCLEOTIDE SEQUENCE [LARGE SCALE GENOMIC DNA]</scope>
    <source>
        <strain evidence="1 4">JX313</strain>
    </source>
</reference>
<protein>
    <recommendedName>
        <fullName evidence="5">Small CPxCG-related zinc finger protein</fullName>
    </recommendedName>
</protein>
<dbReference type="STRING" id="588898.BB347_16385"/>
<reference evidence="2 3" key="2">
    <citation type="submission" date="2017-01" db="EMBL/GenBank/DDBJ databases">
        <authorList>
            <person name="Mah S.A."/>
            <person name="Swanson W.J."/>
            <person name="Moy G.W."/>
            <person name="Vacquier V.D."/>
        </authorList>
    </citation>
    <scope>NUCLEOTIDE SEQUENCE [LARGE SCALE GENOMIC DNA]</scope>
    <source>
        <strain evidence="2 3">CGMCC 1.8909</strain>
    </source>
</reference>
<dbReference type="OrthoDB" id="212944at2157"/>